<protein>
    <recommendedName>
        <fullName evidence="2">Fe/B12 periplasmic-binding domain-containing protein</fullName>
    </recommendedName>
</protein>
<organism evidence="3 4">
    <name type="scientific">Frankia alni (strain DSM 45986 / CECT 9034 / ACN14a)</name>
    <dbReference type="NCBI Taxonomy" id="326424"/>
    <lineage>
        <taxon>Bacteria</taxon>
        <taxon>Bacillati</taxon>
        <taxon>Actinomycetota</taxon>
        <taxon>Actinomycetes</taxon>
        <taxon>Frankiales</taxon>
        <taxon>Frankiaceae</taxon>
        <taxon>Frankia</taxon>
    </lineage>
</organism>
<keyword evidence="4" id="KW-1185">Reference proteome</keyword>
<dbReference type="SUPFAM" id="SSF53807">
    <property type="entry name" value="Helical backbone' metal receptor"/>
    <property type="match status" value="1"/>
</dbReference>
<dbReference type="PROSITE" id="PS50983">
    <property type="entry name" value="FE_B12_PBP"/>
    <property type="match status" value="1"/>
</dbReference>
<dbReference type="STRING" id="326424.FRAAL5647"/>
<feature type="domain" description="Fe/B12 periplasmic-binding" evidence="2">
    <location>
        <begin position="1"/>
        <end position="277"/>
    </location>
</feature>
<dbReference type="InterPro" id="IPR002491">
    <property type="entry name" value="ABC_transptr_periplasmic_BD"/>
</dbReference>
<dbReference type="HOGENOM" id="CLU_069539_0_0_11"/>
<evidence type="ECO:0000313" key="4">
    <source>
        <dbReference type="Proteomes" id="UP000000657"/>
    </source>
</evidence>
<name>Q0RE32_FRAAA</name>
<accession>Q0RE32</accession>
<dbReference type="KEGG" id="fal:FRAAL5647"/>
<dbReference type="eggNOG" id="COG0614">
    <property type="taxonomic scope" value="Bacteria"/>
</dbReference>
<evidence type="ECO:0000259" key="2">
    <source>
        <dbReference type="PROSITE" id="PS50983"/>
    </source>
</evidence>
<reference evidence="3 4" key="1">
    <citation type="journal article" date="2007" name="Genome Res.">
        <title>Genome characteristics of facultatively symbiotic Frankia sp. strains reflect host range and host plant biogeography.</title>
        <authorList>
            <person name="Normand P."/>
            <person name="Lapierre P."/>
            <person name="Tisa L.S."/>
            <person name="Gogarten J.P."/>
            <person name="Alloisio N."/>
            <person name="Bagnarol E."/>
            <person name="Bassi C.A."/>
            <person name="Berry A.M."/>
            <person name="Bickhart D.M."/>
            <person name="Choisne N."/>
            <person name="Couloux A."/>
            <person name="Cournoyer B."/>
            <person name="Cruveiller S."/>
            <person name="Daubin V."/>
            <person name="Demange N."/>
            <person name="Francino M.P."/>
            <person name="Goltsman E."/>
            <person name="Huang Y."/>
            <person name="Kopp O.R."/>
            <person name="Labarre L."/>
            <person name="Lapidus A."/>
            <person name="Lavire C."/>
            <person name="Marechal J."/>
            <person name="Martinez M."/>
            <person name="Mastronunzio J.E."/>
            <person name="Mullin B.C."/>
            <person name="Niemann J."/>
            <person name="Pujic P."/>
            <person name="Rawnsley T."/>
            <person name="Rouy Z."/>
            <person name="Schenowitz C."/>
            <person name="Sellstedt A."/>
            <person name="Tavares F."/>
            <person name="Tomkins J.P."/>
            <person name="Vallenet D."/>
            <person name="Valverde C."/>
            <person name="Wall L.G."/>
            <person name="Wang Y."/>
            <person name="Medigue C."/>
            <person name="Benson D.R."/>
        </authorList>
    </citation>
    <scope>NUCLEOTIDE SEQUENCE [LARGE SCALE GENOMIC DNA]</scope>
    <source>
        <strain evidence="4">DSM 45986 / CECT 9034 / ACN14a</strain>
    </source>
</reference>
<evidence type="ECO:0000256" key="1">
    <source>
        <dbReference type="ARBA" id="ARBA00008814"/>
    </source>
</evidence>
<dbReference type="OrthoDB" id="9797850at2"/>
<dbReference type="PANTHER" id="PTHR30535:SF7">
    <property type="entry name" value="IRON(III) DICITRATE-BINDING PROTEIN"/>
    <property type="match status" value="1"/>
</dbReference>
<sequence length="277" mass="28495">MVTLDGGAAGLLLRLGLLDRVVATAGNDFFAAYPTGDRTRLNRIPLLSDRLPNREQVIAERPDLVLGTSTLELGGFPGTPTARDLSVAGIPVVVACAAPTGTRVRDLAPTWQFIRDTARAFGVEQRGEALITQLGAEIAPARALFEGRPPVRTLVLSAAPAAGQSIGTIGGGGLANGIVSQAGGANIFADLPGDSANVNLEEVVARDPEAIVAITFAGSAKAADLVSAILASPQLARITAVRERRIVTVSNTVFLSPSPLNGQAVTMVGAALHRSAR</sequence>
<dbReference type="EMBL" id="CT573213">
    <property type="protein sequence ID" value="CAJ64280.1"/>
    <property type="molecule type" value="Genomic_DNA"/>
</dbReference>
<dbReference type="Proteomes" id="UP000000657">
    <property type="component" value="Chromosome"/>
</dbReference>
<proteinExistence type="inferred from homology"/>
<dbReference type="RefSeq" id="WP_011606726.1">
    <property type="nucleotide sequence ID" value="NC_008278.1"/>
</dbReference>
<dbReference type="Gene3D" id="3.40.50.1980">
    <property type="entry name" value="Nitrogenase molybdenum iron protein domain"/>
    <property type="match status" value="2"/>
</dbReference>
<dbReference type="InterPro" id="IPR050902">
    <property type="entry name" value="ABC_Transporter_SBP"/>
</dbReference>
<dbReference type="AlphaFoldDB" id="Q0RE32"/>
<comment type="similarity">
    <text evidence="1">Belongs to the bacterial solute-binding protein 8 family.</text>
</comment>
<evidence type="ECO:0000313" key="3">
    <source>
        <dbReference type="EMBL" id="CAJ64280.1"/>
    </source>
</evidence>
<dbReference type="Pfam" id="PF01497">
    <property type="entry name" value="Peripla_BP_2"/>
    <property type="match status" value="1"/>
</dbReference>
<gene>
    <name evidence="3" type="ordered locus">FRAAL5647</name>
</gene>
<dbReference type="PANTHER" id="PTHR30535">
    <property type="entry name" value="VITAMIN B12-BINDING PROTEIN"/>
    <property type="match status" value="1"/>
</dbReference>